<evidence type="ECO:0008006" key="5">
    <source>
        <dbReference type="Google" id="ProtNLM"/>
    </source>
</evidence>
<dbReference type="Gene3D" id="3.90.220.20">
    <property type="entry name" value="DNA methylase specificity domains"/>
    <property type="match status" value="1"/>
</dbReference>
<proteinExistence type="predicted"/>
<organism evidence="4">
    <name type="scientific">Caldilineaceae bacterium SB0662_bin_9</name>
    <dbReference type="NCBI Taxonomy" id="2605258"/>
    <lineage>
        <taxon>Bacteria</taxon>
        <taxon>Bacillati</taxon>
        <taxon>Chloroflexota</taxon>
        <taxon>Caldilineae</taxon>
        <taxon>Caldilineales</taxon>
        <taxon>Caldilineaceae</taxon>
    </lineage>
</organism>
<dbReference type="SUPFAM" id="SSF116734">
    <property type="entry name" value="DNA methylase specificity domain"/>
    <property type="match status" value="1"/>
</dbReference>
<evidence type="ECO:0000256" key="3">
    <source>
        <dbReference type="SAM" id="MobiDB-lite"/>
    </source>
</evidence>
<feature type="region of interest" description="Disordered" evidence="3">
    <location>
        <begin position="163"/>
        <end position="184"/>
    </location>
</feature>
<dbReference type="AlphaFoldDB" id="A0A6B1DUE0"/>
<keyword evidence="2" id="KW-0238">DNA-binding</keyword>
<dbReference type="GO" id="GO:0009307">
    <property type="term" value="P:DNA restriction-modification system"/>
    <property type="evidence" value="ECO:0007669"/>
    <property type="project" value="UniProtKB-KW"/>
</dbReference>
<comment type="caution">
    <text evidence="4">The sequence shown here is derived from an EMBL/GenBank/DDBJ whole genome shotgun (WGS) entry which is preliminary data.</text>
</comment>
<dbReference type="EMBL" id="VXPY01000094">
    <property type="protein sequence ID" value="MYD91339.1"/>
    <property type="molecule type" value="Genomic_DNA"/>
</dbReference>
<name>A0A6B1DUE0_9CHLR</name>
<evidence type="ECO:0000256" key="1">
    <source>
        <dbReference type="ARBA" id="ARBA00022747"/>
    </source>
</evidence>
<accession>A0A6B1DUE0</accession>
<evidence type="ECO:0000256" key="2">
    <source>
        <dbReference type="ARBA" id="ARBA00023125"/>
    </source>
</evidence>
<dbReference type="GO" id="GO:0003677">
    <property type="term" value="F:DNA binding"/>
    <property type="evidence" value="ECO:0007669"/>
    <property type="project" value="UniProtKB-KW"/>
</dbReference>
<gene>
    <name evidence="4" type="ORF">F4Y08_13555</name>
</gene>
<evidence type="ECO:0000313" key="4">
    <source>
        <dbReference type="EMBL" id="MYD91339.1"/>
    </source>
</evidence>
<keyword evidence="1" id="KW-0680">Restriction system</keyword>
<reference evidence="4" key="1">
    <citation type="submission" date="2019-09" db="EMBL/GenBank/DDBJ databases">
        <title>Characterisation of the sponge microbiome using genome-centric metagenomics.</title>
        <authorList>
            <person name="Engelberts J.P."/>
            <person name="Robbins S.J."/>
            <person name="De Goeij J.M."/>
            <person name="Aranda M."/>
            <person name="Bell S.C."/>
            <person name="Webster N.S."/>
        </authorList>
    </citation>
    <scope>NUCLEOTIDE SEQUENCE</scope>
    <source>
        <strain evidence="4">SB0662_bin_9</strain>
    </source>
</reference>
<dbReference type="InterPro" id="IPR044946">
    <property type="entry name" value="Restrct_endonuc_typeI_TRD_sf"/>
</dbReference>
<sequence>MLRIVESSDVRDDGWLDIDGLREVGLVHGVRTEQHLLRPFDLLVTARTGSVQIALVPPDVSRTVAGVTLLVVRVKQPESGMAHWLWYYLTSSIGRTQIARRMTASATFKSLSARNLGEVQIPVPSPRDLDTVARLMEASEAAYASAVEAARLRRETLRDSVIDEIGRRTQQPGGNAHDVEQTRA</sequence>
<protein>
    <recommendedName>
        <fullName evidence="5">Type I restriction modification DNA specificity domain-containing protein</fullName>
    </recommendedName>
</protein>